<evidence type="ECO:0000256" key="1">
    <source>
        <dbReference type="SAM" id="Coils"/>
    </source>
</evidence>
<feature type="compositionally biased region" description="Low complexity" evidence="2">
    <location>
        <begin position="196"/>
        <end position="208"/>
    </location>
</feature>
<protein>
    <submittedName>
        <fullName evidence="3">Uncharacterized protein</fullName>
    </submittedName>
</protein>
<dbReference type="InterPro" id="IPR046347">
    <property type="entry name" value="bZIP_sf"/>
</dbReference>
<proteinExistence type="predicted"/>
<dbReference type="GeneID" id="43586089"/>
<name>A0A5M6C7E3_9TREE</name>
<keyword evidence="1" id="KW-0175">Coiled coil</keyword>
<dbReference type="OrthoDB" id="2594273at2759"/>
<dbReference type="PROSITE" id="PS50217">
    <property type="entry name" value="BZIP"/>
    <property type="match status" value="1"/>
</dbReference>
<dbReference type="SUPFAM" id="SSF57959">
    <property type="entry name" value="Leucine zipper domain"/>
    <property type="match status" value="1"/>
</dbReference>
<feature type="compositionally biased region" description="Low complexity" evidence="2">
    <location>
        <begin position="217"/>
        <end position="229"/>
    </location>
</feature>
<evidence type="ECO:0000313" key="3">
    <source>
        <dbReference type="EMBL" id="WWD22465.1"/>
    </source>
</evidence>
<dbReference type="Proteomes" id="UP000322225">
    <property type="component" value="Chromosome 13"/>
</dbReference>
<dbReference type="AlphaFoldDB" id="A0A5M6C7E3"/>
<reference evidence="3" key="2">
    <citation type="submission" date="2024-01" db="EMBL/GenBank/DDBJ databases">
        <title>Comparative genomics of Cryptococcus and Kwoniella reveals pathogenesis evolution and contrasting modes of karyotype evolution via chromosome fusion or intercentromeric recombination.</title>
        <authorList>
            <person name="Coelho M.A."/>
            <person name="David-Palma M."/>
            <person name="Shea T."/>
            <person name="Bowers K."/>
            <person name="McGinley-Smith S."/>
            <person name="Mohammad A.W."/>
            <person name="Gnirke A."/>
            <person name="Yurkov A.M."/>
            <person name="Nowrousian M."/>
            <person name="Sun S."/>
            <person name="Cuomo C.A."/>
            <person name="Heitman J."/>
        </authorList>
    </citation>
    <scope>NUCLEOTIDE SEQUENCE</scope>
    <source>
        <strain evidence="3">CBS 12478</strain>
    </source>
</reference>
<organism evidence="3 4">
    <name type="scientific">Kwoniella shandongensis</name>
    <dbReference type="NCBI Taxonomy" id="1734106"/>
    <lineage>
        <taxon>Eukaryota</taxon>
        <taxon>Fungi</taxon>
        <taxon>Dikarya</taxon>
        <taxon>Basidiomycota</taxon>
        <taxon>Agaricomycotina</taxon>
        <taxon>Tremellomycetes</taxon>
        <taxon>Tremellales</taxon>
        <taxon>Cryptococcaceae</taxon>
        <taxon>Kwoniella</taxon>
    </lineage>
</organism>
<dbReference type="Gene3D" id="1.20.5.170">
    <property type="match status" value="1"/>
</dbReference>
<feature type="region of interest" description="Disordered" evidence="2">
    <location>
        <begin position="37"/>
        <end position="113"/>
    </location>
</feature>
<feature type="compositionally biased region" description="Basic and acidic residues" evidence="2">
    <location>
        <begin position="374"/>
        <end position="386"/>
    </location>
</feature>
<dbReference type="Pfam" id="PF00170">
    <property type="entry name" value="bZIP_1"/>
    <property type="match status" value="1"/>
</dbReference>
<sequence>MATDLDDYHDILRQAEVEFSTQPLNDVVDDVDIAESTTVATPHNGNDGEGGQHQHHHQHQSIIGEDEQDDGDFVVMEEDEQDPTSLIPDDNNDDQKHHMMGQQGESDSVHASPAGNVVVFGGEGNGNDSDDMALGEGGRRLTAAEKKERQKAQNRKAAERSRNKRRGELMALELNVANMQDENQRLRERLSALMASKQSGTSSGGPSSIPLHDEVPLLDPLLSSSAPGPSTSPAPPAPLTGSGIDYNYVSKLINELIQAKTTVLLRSLELSRLKAGSQPTEGGEEEVPENVKDLRTDLLGHHGKLVGLKAELESLKSMVEHLKGEKEGLAMQREKVLKELEGRRAVRDAVAVAEGQAQEGQGGQPNEVTEEESTQSRHDEVEHAEQTEESVPAEGGADDNAQTGQDESLRNEEDEGHGEDGVDGHGRGAGVDKALLDIRGWIDAAVQDWDQNLPIPPAKEGEEE</sequence>
<dbReference type="GO" id="GO:0003700">
    <property type="term" value="F:DNA-binding transcription factor activity"/>
    <property type="evidence" value="ECO:0007669"/>
    <property type="project" value="InterPro"/>
</dbReference>
<dbReference type="EMBL" id="CP144063">
    <property type="protein sequence ID" value="WWD22465.1"/>
    <property type="molecule type" value="Genomic_DNA"/>
</dbReference>
<keyword evidence="4" id="KW-1185">Reference proteome</keyword>
<accession>A0A5M6C7E3</accession>
<evidence type="ECO:0000256" key="2">
    <source>
        <dbReference type="SAM" id="MobiDB-lite"/>
    </source>
</evidence>
<dbReference type="KEGG" id="ksn:43586089"/>
<dbReference type="RefSeq" id="XP_031863538.1">
    <property type="nucleotide sequence ID" value="XM_032001981.1"/>
</dbReference>
<feature type="region of interest" description="Disordered" evidence="2">
    <location>
        <begin position="195"/>
        <end position="240"/>
    </location>
</feature>
<feature type="region of interest" description="Disordered" evidence="2">
    <location>
        <begin position="144"/>
        <end position="166"/>
    </location>
</feature>
<feature type="coiled-coil region" evidence="1">
    <location>
        <begin position="305"/>
        <end position="332"/>
    </location>
</feature>
<dbReference type="SMART" id="SM00338">
    <property type="entry name" value="BRLZ"/>
    <property type="match status" value="1"/>
</dbReference>
<reference evidence="3" key="1">
    <citation type="submission" date="2017-08" db="EMBL/GenBank/DDBJ databases">
        <authorList>
            <person name="Cuomo C."/>
            <person name="Billmyre B."/>
            <person name="Heitman J."/>
        </authorList>
    </citation>
    <scope>NUCLEOTIDE SEQUENCE</scope>
    <source>
        <strain evidence="3">CBS 12478</strain>
    </source>
</reference>
<dbReference type="PROSITE" id="PS00036">
    <property type="entry name" value="BZIP_BASIC"/>
    <property type="match status" value="1"/>
</dbReference>
<dbReference type="InterPro" id="IPR004827">
    <property type="entry name" value="bZIP"/>
</dbReference>
<evidence type="ECO:0000313" key="4">
    <source>
        <dbReference type="Proteomes" id="UP000322225"/>
    </source>
</evidence>
<feature type="region of interest" description="Disordered" evidence="2">
    <location>
        <begin position="351"/>
        <end position="430"/>
    </location>
</feature>
<feature type="compositionally biased region" description="Acidic residues" evidence="2">
    <location>
        <begin position="64"/>
        <end position="82"/>
    </location>
</feature>
<feature type="compositionally biased region" description="Basic and acidic residues" evidence="2">
    <location>
        <begin position="144"/>
        <end position="161"/>
    </location>
</feature>
<gene>
    <name evidence="3" type="ORF">CI109_106958</name>
</gene>